<feature type="transmembrane region" description="Helical" evidence="6">
    <location>
        <begin position="193"/>
        <end position="211"/>
    </location>
</feature>
<protein>
    <submittedName>
        <fullName evidence="7">LysE family translocator</fullName>
    </submittedName>
</protein>
<evidence type="ECO:0000256" key="6">
    <source>
        <dbReference type="SAM" id="Phobius"/>
    </source>
</evidence>
<evidence type="ECO:0000256" key="3">
    <source>
        <dbReference type="ARBA" id="ARBA00022692"/>
    </source>
</evidence>
<dbReference type="PANTHER" id="PTHR30086:SF20">
    <property type="entry name" value="ARGININE EXPORTER PROTEIN ARGO-RELATED"/>
    <property type="match status" value="1"/>
</dbReference>
<keyword evidence="3 6" id="KW-0812">Transmembrane</keyword>
<comment type="caution">
    <text evidence="7">The sequence shown here is derived from an EMBL/GenBank/DDBJ whole genome shotgun (WGS) entry which is preliminary data.</text>
</comment>
<keyword evidence="8" id="KW-1185">Reference proteome</keyword>
<keyword evidence="2" id="KW-1003">Cell membrane</keyword>
<feature type="transmembrane region" description="Helical" evidence="6">
    <location>
        <begin position="20"/>
        <end position="42"/>
    </location>
</feature>
<organism evidence="7 8">
    <name type="scientific">Paracoccus spongiarum</name>
    <dbReference type="NCBI Taxonomy" id="3064387"/>
    <lineage>
        <taxon>Bacteria</taxon>
        <taxon>Pseudomonadati</taxon>
        <taxon>Pseudomonadota</taxon>
        <taxon>Alphaproteobacteria</taxon>
        <taxon>Rhodobacterales</taxon>
        <taxon>Paracoccaceae</taxon>
        <taxon>Paracoccus</taxon>
    </lineage>
</organism>
<evidence type="ECO:0000256" key="2">
    <source>
        <dbReference type="ARBA" id="ARBA00022475"/>
    </source>
</evidence>
<reference evidence="7 8" key="1">
    <citation type="submission" date="2023-08" db="EMBL/GenBank/DDBJ databases">
        <authorList>
            <person name="Park J.-S."/>
        </authorList>
    </citation>
    <scope>NUCLEOTIDE SEQUENCE [LARGE SCALE GENOMIC DNA]</scope>
    <source>
        <strain evidence="7 8">2205BS29-5</strain>
    </source>
</reference>
<comment type="subcellular location">
    <subcellularLocation>
        <location evidence="1">Cell membrane</location>
        <topology evidence="1">Multi-pass membrane protein</topology>
    </subcellularLocation>
</comment>
<dbReference type="PIRSF" id="PIRSF006324">
    <property type="entry name" value="LeuE"/>
    <property type="match status" value="1"/>
</dbReference>
<proteinExistence type="predicted"/>
<dbReference type="PANTHER" id="PTHR30086">
    <property type="entry name" value="ARGININE EXPORTER PROTEIN ARGO"/>
    <property type="match status" value="1"/>
</dbReference>
<feature type="transmembrane region" description="Helical" evidence="6">
    <location>
        <begin position="49"/>
        <end position="74"/>
    </location>
</feature>
<accession>A0ABT9JDY3</accession>
<dbReference type="EMBL" id="JAVAMQ010000011">
    <property type="protein sequence ID" value="MDP5307925.1"/>
    <property type="molecule type" value="Genomic_DNA"/>
</dbReference>
<evidence type="ECO:0000256" key="5">
    <source>
        <dbReference type="ARBA" id="ARBA00023136"/>
    </source>
</evidence>
<evidence type="ECO:0000256" key="4">
    <source>
        <dbReference type="ARBA" id="ARBA00022989"/>
    </source>
</evidence>
<sequence length="215" mass="22645">MDLIATIFGDLQPSLLGSFVLASVLMEITPGPNMAYLAILALSDGRGAGYAAVAGVATGLLVVGLTAALGVGAAVSASPLAYQTLRWGGVLYLLWLAWEGWRDADEASEHAAQGSSLGRFFGRGLITNLLNPKAFAFYIAVLPGFLALDRPVVPQAIGLSLLFVAIATTIHLGIVTLASASRRLLSDQRRRRAMRRVLSVLLAFVALWLAVRTAA</sequence>
<dbReference type="Pfam" id="PF01810">
    <property type="entry name" value="LysE"/>
    <property type="match status" value="1"/>
</dbReference>
<dbReference type="InterPro" id="IPR001123">
    <property type="entry name" value="LeuE-type"/>
</dbReference>
<gene>
    <name evidence="7" type="ORF">Q5Y72_12590</name>
</gene>
<evidence type="ECO:0000313" key="8">
    <source>
        <dbReference type="Proteomes" id="UP001224997"/>
    </source>
</evidence>
<dbReference type="RefSeq" id="WP_305963775.1">
    <property type="nucleotide sequence ID" value="NZ_JAVAMQ010000011.1"/>
</dbReference>
<evidence type="ECO:0000256" key="1">
    <source>
        <dbReference type="ARBA" id="ARBA00004651"/>
    </source>
</evidence>
<keyword evidence="4 6" id="KW-1133">Transmembrane helix</keyword>
<evidence type="ECO:0000313" key="7">
    <source>
        <dbReference type="EMBL" id="MDP5307925.1"/>
    </source>
</evidence>
<name>A0ABT9JDY3_9RHOB</name>
<keyword evidence="5 6" id="KW-0472">Membrane</keyword>
<dbReference type="Proteomes" id="UP001224997">
    <property type="component" value="Unassembled WGS sequence"/>
</dbReference>
<feature type="transmembrane region" description="Helical" evidence="6">
    <location>
        <begin position="160"/>
        <end position="181"/>
    </location>
</feature>